<dbReference type="GO" id="GO:0004177">
    <property type="term" value="F:aminopeptidase activity"/>
    <property type="evidence" value="ECO:0007669"/>
    <property type="project" value="UniProtKB-UniRule"/>
</dbReference>
<gene>
    <name evidence="9" type="ORF">H9868_04390</name>
</gene>
<proteinExistence type="inferred from homology"/>
<evidence type="ECO:0000256" key="1">
    <source>
        <dbReference type="ARBA" id="ARBA00006272"/>
    </source>
</evidence>
<dbReference type="SUPFAM" id="SSF101821">
    <property type="entry name" value="Aminopeptidase/glucanase lid domain"/>
    <property type="match status" value="1"/>
</dbReference>
<keyword evidence="2" id="KW-0031">Aminopeptidase</keyword>
<dbReference type="InterPro" id="IPR023367">
    <property type="entry name" value="Peptidase_M42_dom2"/>
</dbReference>
<dbReference type="PIRSF" id="PIRSF001123">
    <property type="entry name" value="PepA_GA"/>
    <property type="match status" value="1"/>
</dbReference>
<feature type="binding site" evidence="8">
    <location>
        <position position="188"/>
    </location>
    <ligand>
        <name>Zn(2+)</name>
        <dbReference type="ChEBI" id="CHEBI:29105"/>
        <label>2</label>
    </ligand>
</feature>
<dbReference type="GO" id="GO:0046872">
    <property type="term" value="F:metal ion binding"/>
    <property type="evidence" value="ECO:0007669"/>
    <property type="project" value="UniProtKB-UniRule"/>
</dbReference>
<dbReference type="SUPFAM" id="SSF53187">
    <property type="entry name" value="Zn-dependent exopeptidases"/>
    <property type="match status" value="1"/>
</dbReference>
<evidence type="ECO:0000256" key="7">
    <source>
        <dbReference type="PIRSR" id="PIRSR001123-1"/>
    </source>
</evidence>
<evidence type="ECO:0000313" key="10">
    <source>
        <dbReference type="Proteomes" id="UP000824192"/>
    </source>
</evidence>
<organism evidence="9 10">
    <name type="scientific">Candidatus Flavonifractor merdipullorum</name>
    <dbReference type="NCBI Taxonomy" id="2838590"/>
    <lineage>
        <taxon>Bacteria</taxon>
        <taxon>Bacillati</taxon>
        <taxon>Bacillota</taxon>
        <taxon>Clostridia</taxon>
        <taxon>Eubacteriales</taxon>
        <taxon>Oscillospiraceae</taxon>
        <taxon>Flavonifractor</taxon>
    </lineage>
</organism>
<dbReference type="PANTHER" id="PTHR32481:SF7">
    <property type="entry name" value="AMINOPEPTIDASE YHFE-RELATED"/>
    <property type="match status" value="1"/>
</dbReference>
<dbReference type="Gene3D" id="2.40.30.40">
    <property type="entry name" value="Peptidase M42, domain 2"/>
    <property type="match status" value="1"/>
</dbReference>
<feature type="binding site" evidence="8">
    <location>
        <position position="188"/>
    </location>
    <ligand>
        <name>Zn(2+)</name>
        <dbReference type="ChEBI" id="CHEBI:29105"/>
        <label>1</label>
    </ligand>
</feature>
<comment type="caution">
    <text evidence="9">The sequence shown here is derived from an EMBL/GenBank/DDBJ whole genome shotgun (WGS) entry which is preliminary data.</text>
</comment>
<comment type="cofactor">
    <cofactor evidence="8">
        <name>a divalent metal cation</name>
        <dbReference type="ChEBI" id="CHEBI:60240"/>
    </cofactor>
    <text evidence="8">Binds 2 divalent metal cations per subunit.</text>
</comment>
<evidence type="ECO:0000256" key="5">
    <source>
        <dbReference type="ARBA" id="ARBA00022801"/>
    </source>
</evidence>
<dbReference type="InterPro" id="IPR008007">
    <property type="entry name" value="Peptidase_M42"/>
</dbReference>
<dbReference type="Gene3D" id="3.40.630.10">
    <property type="entry name" value="Zn peptidases"/>
    <property type="match status" value="1"/>
</dbReference>
<evidence type="ECO:0000256" key="8">
    <source>
        <dbReference type="PIRSR" id="PIRSR001123-2"/>
    </source>
</evidence>
<dbReference type="Proteomes" id="UP000824192">
    <property type="component" value="Unassembled WGS sequence"/>
</dbReference>
<dbReference type="GO" id="GO:0006508">
    <property type="term" value="P:proteolysis"/>
    <property type="evidence" value="ECO:0007669"/>
    <property type="project" value="UniProtKB-KW"/>
</dbReference>
<name>A0A9D1UN10_9FIRM</name>
<dbReference type="Pfam" id="PF05343">
    <property type="entry name" value="Peptidase_M42"/>
    <property type="match status" value="1"/>
</dbReference>
<feature type="binding site" evidence="8">
    <location>
        <position position="242"/>
    </location>
    <ligand>
        <name>Zn(2+)</name>
        <dbReference type="ChEBI" id="CHEBI:29105"/>
        <label>1</label>
    </ligand>
</feature>
<reference evidence="9" key="2">
    <citation type="submission" date="2021-04" db="EMBL/GenBank/DDBJ databases">
        <authorList>
            <person name="Gilroy R."/>
        </authorList>
    </citation>
    <scope>NUCLEOTIDE SEQUENCE</scope>
    <source>
        <strain evidence="9">ChiGjej6B6-1540</strain>
    </source>
</reference>
<dbReference type="CDD" id="cd05657">
    <property type="entry name" value="M42_glucanase_like"/>
    <property type="match status" value="1"/>
</dbReference>
<keyword evidence="4 8" id="KW-0479">Metal-binding</keyword>
<dbReference type="PANTHER" id="PTHR32481">
    <property type="entry name" value="AMINOPEPTIDASE"/>
    <property type="match status" value="1"/>
</dbReference>
<protein>
    <submittedName>
        <fullName evidence="9">M42 family metallopeptidase</fullName>
    </submittedName>
</protein>
<keyword evidence="5" id="KW-0378">Hydrolase</keyword>
<evidence type="ECO:0000256" key="2">
    <source>
        <dbReference type="ARBA" id="ARBA00022438"/>
    </source>
</evidence>
<feature type="active site" description="Proton acceptor" evidence="7">
    <location>
        <position position="222"/>
    </location>
</feature>
<evidence type="ECO:0000313" key="9">
    <source>
        <dbReference type="EMBL" id="HIW93762.1"/>
    </source>
</evidence>
<sequence>MDFSALVPVLKDTTLQLMAAASPSGFTRQAVAVAQTIAQSLGYETRLSRKGNLTICVPGHDHSQTVGLCAHVDTLGLMVRSITDKGELLFTTVGGPSLPTLDGEYCTIFTRDGRRYTGTVLSLSPAVHVFDDARTRPRDIQNMYVRLDEKVRSADDVRALGIEVGDYIAYDSKTVFTDSGFLKSRFIDDKGSVAILLTFLHWLKKSGKSPRCNVEITFTVYEEVGHGGATFSPALTELLAVDMGCVGLDLSCDEYTVSICAADSAGPYDYDMVTRLSNLAKENHIPAVLDVYPHYSSDVAVAWKSGLDVPAALIGPGVQASHGMERTHVDAMLATLALVERYLDCR</sequence>
<feature type="binding site" evidence="8">
    <location>
        <position position="71"/>
    </location>
    <ligand>
        <name>Zn(2+)</name>
        <dbReference type="ChEBI" id="CHEBI:29105"/>
        <label>1</label>
    </ligand>
</feature>
<evidence type="ECO:0000256" key="6">
    <source>
        <dbReference type="PIRNR" id="PIRNR001123"/>
    </source>
</evidence>
<dbReference type="EMBL" id="DXGA01000095">
    <property type="protein sequence ID" value="HIW93762.1"/>
    <property type="molecule type" value="Genomic_DNA"/>
</dbReference>
<feature type="binding site" evidence="8">
    <location>
        <position position="223"/>
    </location>
    <ligand>
        <name>Zn(2+)</name>
        <dbReference type="ChEBI" id="CHEBI:29105"/>
        <label>2</label>
    </ligand>
</feature>
<comment type="similarity">
    <text evidence="1 6">Belongs to the peptidase M42 family.</text>
</comment>
<reference evidence="9" key="1">
    <citation type="journal article" date="2021" name="PeerJ">
        <title>Extensive microbial diversity within the chicken gut microbiome revealed by metagenomics and culture.</title>
        <authorList>
            <person name="Gilroy R."/>
            <person name="Ravi A."/>
            <person name="Getino M."/>
            <person name="Pursley I."/>
            <person name="Horton D.L."/>
            <person name="Alikhan N.F."/>
            <person name="Baker D."/>
            <person name="Gharbi K."/>
            <person name="Hall N."/>
            <person name="Watson M."/>
            <person name="Adriaenssens E.M."/>
            <person name="Foster-Nyarko E."/>
            <person name="Jarju S."/>
            <person name="Secka A."/>
            <person name="Antonio M."/>
            <person name="Oren A."/>
            <person name="Chaudhuri R.R."/>
            <person name="La Ragione R."/>
            <person name="Hildebrand F."/>
            <person name="Pallen M.J."/>
        </authorList>
    </citation>
    <scope>NUCLEOTIDE SEQUENCE</scope>
    <source>
        <strain evidence="9">ChiGjej6B6-1540</strain>
    </source>
</reference>
<dbReference type="AlphaFoldDB" id="A0A9D1UN10"/>
<feature type="binding site" evidence="8">
    <location>
        <position position="322"/>
    </location>
    <ligand>
        <name>Zn(2+)</name>
        <dbReference type="ChEBI" id="CHEBI:29105"/>
        <label>2</label>
    </ligand>
</feature>
<dbReference type="InterPro" id="IPR051464">
    <property type="entry name" value="Peptidase_M42_aminopept"/>
</dbReference>
<evidence type="ECO:0000256" key="3">
    <source>
        <dbReference type="ARBA" id="ARBA00022670"/>
    </source>
</evidence>
<keyword evidence="3" id="KW-0645">Protease</keyword>
<evidence type="ECO:0000256" key="4">
    <source>
        <dbReference type="ARBA" id="ARBA00022723"/>
    </source>
</evidence>
<accession>A0A9D1UN10</accession>